<dbReference type="InterPro" id="IPR049945">
    <property type="entry name" value="AAA_22"/>
</dbReference>
<dbReference type="InterPro" id="IPR019734">
    <property type="entry name" value="TPR_rpt"/>
</dbReference>
<dbReference type="SMART" id="SM00862">
    <property type="entry name" value="Trans_reg_C"/>
    <property type="match status" value="1"/>
</dbReference>
<dbReference type="PANTHER" id="PTHR35807">
    <property type="entry name" value="TRANSCRIPTIONAL REGULATOR REDD-RELATED"/>
    <property type="match status" value="1"/>
</dbReference>
<dbReference type="InterPro" id="IPR001867">
    <property type="entry name" value="OmpR/PhoB-type_DNA-bd"/>
</dbReference>
<dbReference type="InterPro" id="IPR051677">
    <property type="entry name" value="AfsR-DnrI-RedD_regulator"/>
</dbReference>
<evidence type="ECO:0000313" key="9">
    <source>
        <dbReference type="Proteomes" id="UP000292003"/>
    </source>
</evidence>
<dbReference type="EMBL" id="SFCC01000011">
    <property type="protein sequence ID" value="RZQ61879.1"/>
    <property type="molecule type" value="Genomic_DNA"/>
</dbReference>
<gene>
    <name evidence="8" type="ORF">EWH70_22620</name>
</gene>
<dbReference type="GO" id="GO:0003677">
    <property type="term" value="F:DNA binding"/>
    <property type="evidence" value="ECO:0007669"/>
    <property type="project" value="UniProtKB-UniRule"/>
</dbReference>
<dbReference type="SUPFAM" id="SSF48452">
    <property type="entry name" value="TPR-like"/>
    <property type="match status" value="2"/>
</dbReference>
<dbReference type="InterPro" id="IPR027417">
    <property type="entry name" value="P-loop_NTPase"/>
</dbReference>
<evidence type="ECO:0000256" key="3">
    <source>
        <dbReference type="ARBA" id="ARBA00023125"/>
    </source>
</evidence>
<evidence type="ECO:0000256" key="4">
    <source>
        <dbReference type="ARBA" id="ARBA00023163"/>
    </source>
</evidence>
<proteinExistence type="inferred from homology"/>
<dbReference type="SMART" id="SM01043">
    <property type="entry name" value="BTAD"/>
    <property type="match status" value="1"/>
</dbReference>
<dbReference type="PRINTS" id="PR00364">
    <property type="entry name" value="DISEASERSIST"/>
</dbReference>
<feature type="DNA-binding region" description="OmpR/PhoB-type" evidence="5">
    <location>
        <begin position="1"/>
        <end position="103"/>
    </location>
</feature>
<keyword evidence="9" id="KW-1185">Reference proteome</keyword>
<dbReference type="SUPFAM" id="SSF46894">
    <property type="entry name" value="C-terminal effector domain of the bipartite response regulators"/>
    <property type="match status" value="1"/>
</dbReference>
<dbReference type="Gene3D" id="1.25.40.10">
    <property type="entry name" value="Tetratricopeptide repeat domain"/>
    <property type="match status" value="3"/>
</dbReference>
<dbReference type="InterPro" id="IPR005158">
    <property type="entry name" value="BTAD"/>
</dbReference>
<evidence type="ECO:0000256" key="2">
    <source>
        <dbReference type="ARBA" id="ARBA00023015"/>
    </source>
</evidence>
<dbReference type="Pfam" id="PF13424">
    <property type="entry name" value="TPR_12"/>
    <property type="match status" value="1"/>
</dbReference>
<sequence length="940" mass="101261">MSPPRRATFQLLGPVQLFADDKPVPVGGPGVRGLLALLALHANKVLPLDDIIDGLWGHDPPATARTIVHGNVSHLRRVLRSIQGDDEQGAQIHTRPPGYQLSVDPLQIDVHRAHLLLEQSATARPERRANLLAEAFALWKGPALGGVPDSITAPELDDLRLAVHAARVDAELELGRHAELISELTTMVRENPLAERTIGQLMRALYHAGRRADALEVYRRASRHVVSALGIDPGPELRELHDRILRDELGGPPAAPQPRPRSDTNRQAPSQLPPAVPALAGRDTELAWLDDLAARAEHGASMVGLLTGAAGVGKSTLAVSWAHRRAARFPDGVLFAALRGFDPEHPPLDPADVLTQFLLGLGVPAAELPETAHARVAMYRSLLADARVLVVLDDARAASQVQPLLPPGPGSVAVVTSRARLDGLVVSSAARVCALDTLPSRDAVRLIEELAGPSEHNSRLAELCGHLPLALRIAGARLAASPRWTAEDLVAELTDEHTRLAALDVDGVDRAGTSVRAAFDVSYRGLPPDVAALLPGLGVLTGQAFEPHVVAAAHGIRPEHARRGLRILATHHLVTETARDVFTPHDLVRLYLRDLAAAELSAQARESVFDAVVRYHQTAADRARRRLLRIVDPLDFTGRDGADVPATPAVDSIDAALDWFDAEWPNLMATLEAARAAGRDEQTWQLARVMHTYRVVRPLRDDWTRLVEIGLAAAVDADSDLGRCWMLISRCGVALTFGVPEGGLADAQAAVDIAERLGDPRLVTSTHIHLGAAQSATARYEDAIRTLRAVIAETERTDDLALRGQALNNCAEAEKQLGHFTEAIELQVGALEIDRKLGDDSYAVVSLNNLAELSLGVGELDEARRYAEDAIELATTRAFTLQEGVARRVLARILTEQGDVDGAREQLALSVERHEQADSQLVEELSAELEALAQLGEDAV</sequence>
<dbReference type="SUPFAM" id="SSF52540">
    <property type="entry name" value="P-loop containing nucleoside triphosphate hydrolases"/>
    <property type="match status" value="1"/>
</dbReference>
<dbReference type="Pfam" id="PF00486">
    <property type="entry name" value="Trans_reg_C"/>
    <property type="match status" value="1"/>
</dbReference>
<comment type="caution">
    <text evidence="8">The sequence shown here is derived from an EMBL/GenBank/DDBJ whole genome shotgun (WGS) entry which is preliminary data.</text>
</comment>
<reference evidence="8 9" key="1">
    <citation type="submission" date="2019-02" db="EMBL/GenBank/DDBJ databases">
        <title>Draft genome sequence of Amycolatopsis sp. 8-3EHSu isolated from roots of Suaeda maritima.</title>
        <authorList>
            <person name="Duangmal K."/>
            <person name="Chantavorakit T."/>
        </authorList>
    </citation>
    <scope>NUCLEOTIDE SEQUENCE [LARGE SCALE GENOMIC DNA]</scope>
    <source>
        <strain evidence="8 9">8-3EHSu</strain>
    </source>
</reference>
<organism evidence="8 9">
    <name type="scientific">Amycolatopsis suaedae</name>
    <dbReference type="NCBI Taxonomy" id="2510978"/>
    <lineage>
        <taxon>Bacteria</taxon>
        <taxon>Bacillati</taxon>
        <taxon>Actinomycetota</taxon>
        <taxon>Actinomycetes</taxon>
        <taxon>Pseudonocardiales</taxon>
        <taxon>Pseudonocardiaceae</taxon>
        <taxon>Amycolatopsis</taxon>
    </lineage>
</organism>
<dbReference type="Gene3D" id="1.10.10.10">
    <property type="entry name" value="Winged helix-like DNA-binding domain superfamily/Winged helix DNA-binding domain"/>
    <property type="match status" value="1"/>
</dbReference>
<feature type="domain" description="OmpR/PhoB-type" evidence="7">
    <location>
        <begin position="1"/>
        <end position="103"/>
    </location>
</feature>
<dbReference type="Gene3D" id="3.40.50.300">
    <property type="entry name" value="P-loop containing nucleotide triphosphate hydrolases"/>
    <property type="match status" value="1"/>
</dbReference>
<dbReference type="OrthoDB" id="7628974at2"/>
<dbReference type="Pfam" id="PF13401">
    <property type="entry name" value="AAA_22"/>
    <property type="match status" value="1"/>
</dbReference>
<dbReference type="Proteomes" id="UP000292003">
    <property type="component" value="Unassembled WGS sequence"/>
</dbReference>
<protein>
    <submittedName>
        <fullName evidence="8">Tetratricopeptide repeat protein</fullName>
    </submittedName>
</protein>
<name>A0A4Q7J4D4_9PSEU</name>
<dbReference type="SMART" id="SM00028">
    <property type="entry name" value="TPR"/>
    <property type="match status" value="3"/>
</dbReference>
<accession>A0A4Q7J4D4</accession>
<evidence type="ECO:0000256" key="5">
    <source>
        <dbReference type="PROSITE-ProRule" id="PRU01091"/>
    </source>
</evidence>
<keyword evidence="3 5" id="KW-0238">DNA-binding</keyword>
<evidence type="ECO:0000259" key="7">
    <source>
        <dbReference type="PROSITE" id="PS51755"/>
    </source>
</evidence>
<comment type="similarity">
    <text evidence="1">Belongs to the AfsR/DnrI/RedD regulatory family.</text>
</comment>
<keyword evidence="2" id="KW-0805">Transcription regulation</keyword>
<dbReference type="PANTHER" id="PTHR35807:SF1">
    <property type="entry name" value="TRANSCRIPTIONAL REGULATOR REDD"/>
    <property type="match status" value="1"/>
</dbReference>
<dbReference type="GO" id="GO:0000160">
    <property type="term" value="P:phosphorelay signal transduction system"/>
    <property type="evidence" value="ECO:0007669"/>
    <property type="project" value="InterPro"/>
</dbReference>
<dbReference type="InterPro" id="IPR016032">
    <property type="entry name" value="Sig_transdc_resp-reg_C-effctor"/>
</dbReference>
<dbReference type="CDD" id="cd15831">
    <property type="entry name" value="BTAD"/>
    <property type="match status" value="1"/>
</dbReference>
<dbReference type="InterPro" id="IPR036388">
    <property type="entry name" value="WH-like_DNA-bd_sf"/>
</dbReference>
<dbReference type="InterPro" id="IPR011990">
    <property type="entry name" value="TPR-like_helical_dom_sf"/>
</dbReference>
<dbReference type="GO" id="GO:0016887">
    <property type="term" value="F:ATP hydrolysis activity"/>
    <property type="evidence" value="ECO:0007669"/>
    <property type="project" value="InterPro"/>
</dbReference>
<evidence type="ECO:0000256" key="6">
    <source>
        <dbReference type="SAM" id="MobiDB-lite"/>
    </source>
</evidence>
<dbReference type="Pfam" id="PF03704">
    <property type="entry name" value="BTAD"/>
    <property type="match status" value="1"/>
</dbReference>
<evidence type="ECO:0000256" key="1">
    <source>
        <dbReference type="ARBA" id="ARBA00005820"/>
    </source>
</evidence>
<dbReference type="PROSITE" id="PS51755">
    <property type="entry name" value="OMPR_PHOB"/>
    <property type="match status" value="1"/>
</dbReference>
<dbReference type="AlphaFoldDB" id="A0A4Q7J4D4"/>
<feature type="region of interest" description="Disordered" evidence="6">
    <location>
        <begin position="247"/>
        <end position="277"/>
    </location>
</feature>
<dbReference type="GO" id="GO:0006355">
    <property type="term" value="P:regulation of DNA-templated transcription"/>
    <property type="evidence" value="ECO:0007669"/>
    <property type="project" value="InterPro"/>
</dbReference>
<keyword evidence="4" id="KW-0804">Transcription</keyword>
<evidence type="ECO:0000313" key="8">
    <source>
        <dbReference type="EMBL" id="RZQ61879.1"/>
    </source>
</evidence>